<feature type="region of interest" description="Disordered" evidence="1">
    <location>
        <begin position="135"/>
        <end position="223"/>
    </location>
</feature>
<feature type="compositionally biased region" description="Polar residues" evidence="1">
    <location>
        <begin position="160"/>
        <end position="181"/>
    </location>
</feature>
<comment type="caution">
    <text evidence="2">The sequence shown here is derived from an EMBL/GenBank/DDBJ whole genome shotgun (WGS) entry which is preliminary data.</text>
</comment>
<protein>
    <recommendedName>
        <fullName evidence="4">LisH domain-containing protein</fullName>
    </recommendedName>
</protein>
<dbReference type="PANTHER" id="PTHR35117">
    <property type="entry name" value="MYOSIN-M HEAVY PROTEIN"/>
    <property type="match status" value="1"/>
</dbReference>
<name>A0A7J9HY36_9ROSI</name>
<proteinExistence type="predicted"/>
<feature type="region of interest" description="Disordered" evidence="1">
    <location>
        <begin position="261"/>
        <end position="309"/>
    </location>
</feature>
<feature type="compositionally biased region" description="Polar residues" evidence="1">
    <location>
        <begin position="203"/>
        <end position="214"/>
    </location>
</feature>
<organism evidence="2 3">
    <name type="scientific">Gossypium harknessii</name>
    <dbReference type="NCBI Taxonomy" id="34285"/>
    <lineage>
        <taxon>Eukaryota</taxon>
        <taxon>Viridiplantae</taxon>
        <taxon>Streptophyta</taxon>
        <taxon>Embryophyta</taxon>
        <taxon>Tracheophyta</taxon>
        <taxon>Spermatophyta</taxon>
        <taxon>Magnoliopsida</taxon>
        <taxon>eudicotyledons</taxon>
        <taxon>Gunneridae</taxon>
        <taxon>Pentapetalae</taxon>
        <taxon>rosids</taxon>
        <taxon>malvids</taxon>
        <taxon>Malvales</taxon>
        <taxon>Malvaceae</taxon>
        <taxon>Malvoideae</taxon>
        <taxon>Gossypium</taxon>
    </lineage>
</organism>
<dbReference type="EMBL" id="JABFAD010000012">
    <property type="protein sequence ID" value="MBA0814781.1"/>
    <property type="molecule type" value="Genomic_DNA"/>
</dbReference>
<dbReference type="AlphaFoldDB" id="A0A7J9HY36"/>
<evidence type="ECO:0008006" key="4">
    <source>
        <dbReference type="Google" id="ProtNLM"/>
    </source>
</evidence>
<feature type="compositionally biased region" description="Polar residues" evidence="1">
    <location>
        <begin position="263"/>
        <end position="309"/>
    </location>
</feature>
<evidence type="ECO:0000313" key="2">
    <source>
        <dbReference type="EMBL" id="MBA0814781.1"/>
    </source>
</evidence>
<keyword evidence="3" id="KW-1185">Reference proteome</keyword>
<dbReference type="PANTHER" id="PTHR35117:SF1">
    <property type="entry name" value="MYOSIN-M HEAVY PROTEIN"/>
    <property type="match status" value="1"/>
</dbReference>
<dbReference type="OrthoDB" id="1939654at2759"/>
<accession>A0A7J9HY36</accession>
<reference evidence="2 3" key="1">
    <citation type="journal article" date="2019" name="Genome Biol. Evol.">
        <title>Insights into the evolution of the New World diploid cottons (Gossypium, subgenus Houzingenia) based on genome sequencing.</title>
        <authorList>
            <person name="Grover C.E."/>
            <person name="Arick M.A. 2nd"/>
            <person name="Thrash A."/>
            <person name="Conover J.L."/>
            <person name="Sanders W.S."/>
            <person name="Peterson D.G."/>
            <person name="Frelichowski J.E."/>
            <person name="Scheffler J.A."/>
            <person name="Scheffler B.E."/>
            <person name="Wendel J.F."/>
        </authorList>
    </citation>
    <scope>NUCLEOTIDE SEQUENCE [LARGE SCALE GENOMIC DNA]</scope>
    <source>
        <strain evidence="2">0</strain>
        <tissue evidence="2">Leaf</tissue>
    </source>
</reference>
<evidence type="ECO:0000256" key="1">
    <source>
        <dbReference type="SAM" id="MobiDB-lite"/>
    </source>
</evidence>
<evidence type="ECO:0000313" key="3">
    <source>
        <dbReference type="Proteomes" id="UP000593560"/>
    </source>
</evidence>
<gene>
    <name evidence="2" type="ORF">Gohar_020587</name>
</gene>
<dbReference type="Proteomes" id="UP000593560">
    <property type="component" value="Unassembled WGS sequence"/>
</dbReference>
<sequence>MGKQSRSKKPENLGKGKVTPVQVAFIVDRYLSDNNYTETRSIFRNEASSLISKSPVREAPKSLLSLGAMLDEYICLKEQKVIVEQEKARLEQEKCRVQSLLQGMQSVMNAYNASATASVPMIPHANATKTVAVVPQSDPRAGSPPGPPVYSTPTVIPVSGPSNSRMERNNYSSPVPSQPLTRNKRSSEVVAEAPTAAKKTRSRSTSTKLATQGTEKLPESDNVMNRQVDGQLRSLNQSAPASCTLNESTMHASGVAKCLFNRPQLSPPTNSSGPKTPPQAVSPQSDKLMTPFGGSSTANRGHSNTPQEITPANCTIISTERVTVSPLKQMTCYTIERNRCISSCSPVKTGLTRLGKRDHVKSRLDFDGSDATVDVYKPIMNETSTSESEIDADLFDLDLPNLDAFGENFSFSELLVDLDLGPDGIGYPCQPTLGTSGSALSGSSHDSGDDNLGGNQVMSEFSSTVTEVFSEKNMNAEGGPNTLTSMKSITKCIKILSPGKILYPATVIILKVNISLYSCLLLPEFAAKGQRTSPDKNNYSATN</sequence>